<feature type="transmembrane region" description="Helical" evidence="1">
    <location>
        <begin position="366"/>
        <end position="385"/>
    </location>
</feature>
<dbReference type="InterPro" id="IPR004711">
    <property type="entry name" value="Benzoate_Transporter"/>
</dbReference>
<feature type="transmembrane region" description="Helical" evidence="1">
    <location>
        <begin position="100"/>
        <end position="118"/>
    </location>
</feature>
<keyword evidence="1" id="KW-0472">Membrane</keyword>
<feature type="transmembrane region" description="Helical" evidence="1">
    <location>
        <begin position="153"/>
        <end position="171"/>
    </location>
</feature>
<feature type="transmembrane region" description="Helical" evidence="1">
    <location>
        <begin position="183"/>
        <end position="204"/>
    </location>
</feature>
<dbReference type="Proteomes" id="UP000823889">
    <property type="component" value="Unassembled WGS sequence"/>
</dbReference>
<dbReference type="EMBL" id="DWUQ01000001">
    <property type="protein sequence ID" value="HJD43421.1"/>
    <property type="molecule type" value="Genomic_DNA"/>
</dbReference>
<feature type="transmembrane region" description="Helical" evidence="1">
    <location>
        <begin position="130"/>
        <end position="147"/>
    </location>
</feature>
<organism evidence="2 3">
    <name type="scientific">Candidatus Paenalcaligenes intestinipullorum</name>
    <dbReference type="NCBI Taxonomy" id="2838718"/>
    <lineage>
        <taxon>Bacteria</taxon>
        <taxon>Pseudomonadati</taxon>
        <taxon>Pseudomonadota</taxon>
        <taxon>Betaproteobacteria</taxon>
        <taxon>Burkholderiales</taxon>
        <taxon>Alcaligenaceae</taxon>
        <taxon>Paenalcaligenes</taxon>
    </lineage>
</organism>
<evidence type="ECO:0000313" key="2">
    <source>
        <dbReference type="EMBL" id="HJD43421.1"/>
    </source>
</evidence>
<feature type="transmembrane region" description="Helical" evidence="1">
    <location>
        <begin position="252"/>
        <end position="276"/>
    </location>
</feature>
<keyword evidence="1" id="KW-1133">Transmembrane helix</keyword>
<comment type="caution">
    <text evidence="2">The sequence shown here is derived from an EMBL/GenBank/DDBJ whole genome shotgun (WGS) entry which is preliminary data.</text>
</comment>
<dbReference type="PANTHER" id="PTHR30199">
    <property type="entry name" value="MFS FAMILY TRANSPORTER, PREDICTED SUBSTRATE BENZOATE"/>
    <property type="match status" value="1"/>
</dbReference>
<feature type="transmembrane region" description="Helical" evidence="1">
    <location>
        <begin position="325"/>
        <end position="346"/>
    </location>
</feature>
<dbReference type="Pfam" id="PF03594">
    <property type="entry name" value="BenE"/>
    <property type="match status" value="1"/>
</dbReference>
<dbReference type="GO" id="GO:0005886">
    <property type="term" value="C:plasma membrane"/>
    <property type="evidence" value="ECO:0007669"/>
    <property type="project" value="TreeGrafter"/>
</dbReference>
<dbReference type="GO" id="GO:0042925">
    <property type="term" value="F:benzoate transmembrane transporter activity"/>
    <property type="evidence" value="ECO:0007669"/>
    <property type="project" value="InterPro"/>
</dbReference>
<gene>
    <name evidence="2" type="ORF">H9906_00120</name>
</gene>
<keyword evidence="1" id="KW-0812">Transmembrane</keyword>
<protein>
    <submittedName>
        <fullName evidence="2">Benzoate/H(+) symporter BenE family transporter</fullName>
    </submittedName>
</protein>
<sequence length="392" mass="41485">MPHLLKKSLAQLKISHISSGFITVLVGYTSSVAIILQAAASAGATPSELNSWMWALGIGMAISCIVPSWYYKTPILTAWSTPGAALLISSLQGLSMAEAVGAFLFASGLMTLIGLTGWFERIMSWVPRSLAASMLAGILLNFGLGIFTEMQQAPVFLLGLFGVFCVALCLWPRYAIILTFISGLAYLSLFTSLSVDTLTWQWAYPVWVSPQFNWPVMLGVGLPLCLVTLTSQNVPGLAILRAHGYTTPASPLVAGTGFLGVLLAPFGGFAFNLAAISAALCLGESTDPDPSQRYKAAIWAGFFYGLTGLAGAAIVNVFAILPDYFIAALAGLALLGTLSAALHTALEENTTRDAALITLLVTASGLNFFGLGSAFWGLVFGWLLLQLKRKLA</sequence>
<proteinExistence type="predicted"/>
<evidence type="ECO:0000256" key="1">
    <source>
        <dbReference type="SAM" id="Phobius"/>
    </source>
</evidence>
<reference evidence="2" key="1">
    <citation type="journal article" date="2021" name="PeerJ">
        <title>Extensive microbial diversity within the chicken gut microbiome revealed by metagenomics and culture.</title>
        <authorList>
            <person name="Gilroy R."/>
            <person name="Ravi A."/>
            <person name="Getino M."/>
            <person name="Pursley I."/>
            <person name="Horton D.L."/>
            <person name="Alikhan N.F."/>
            <person name="Baker D."/>
            <person name="Gharbi K."/>
            <person name="Hall N."/>
            <person name="Watson M."/>
            <person name="Adriaenssens E.M."/>
            <person name="Foster-Nyarko E."/>
            <person name="Jarju S."/>
            <person name="Secka A."/>
            <person name="Antonio M."/>
            <person name="Oren A."/>
            <person name="Chaudhuri R.R."/>
            <person name="La Ragione R."/>
            <person name="Hildebrand F."/>
            <person name="Pallen M.J."/>
        </authorList>
    </citation>
    <scope>NUCLEOTIDE SEQUENCE</scope>
    <source>
        <strain evidence="2">9264</strain>
    </source>
</reference>
<name>A0A9D2RHC3_9BURK</name>
<feature type="transmembrane region" description="Helical" evidence="1">
    <location>
        <begin position="52"/>
        <end position="71"/>
    </location>
</feature>
<dbReference type="AlphaFoldDB" id="A0A9D2RHC3"/>
<dbReference type="NCBIfam" id="TIGR00843">
    <property type="entry name" value="benE"/>
    <property type="match status" value="1"/>
</dbReference>
<feature type="transmembrane region" description="Helical" evidence="1">
    <location>
        <begin position="296"/>
        <end position="318"/>
    </location>
</feature>
<feature type="transmembrane region" description="Helical" evidence="1">
    <location>
        <begin position="216"/>
        <end position="240"/>
    </location>
</feature>
<dbReference type="PANTHER" id="PTHR30199:SF0">
    <property type="entry name" value="INNER MEMBRANE PROTEIN YDCO"/>
    <property type="match status" value="1"/>
</dbReference>
<reference evidence="2" key="2">
    <citation type="submission" date="2021-04" db="EMBL/GenBank/DDBJ databases">
        <authorList>
            <person name="Gilroy R."/>
        </authorList>
    </citation>
    <scope>NUCLEOTIDE SEQUENCE</scope>
    <source>
        <strain evidence="2">9264</strain>
    </source>
</reference>
<evidence type="ECO:0000313" key="3">
    <source>
        <dbReference type="Proteomes" id="UP000823889"/>
    </source>
</evidence>
<accession>A0A9D2RHC3</accession>
<feature type="transmembrane region" description="Helical" evidence="1">
    <location>
        <begin position="21"/>
        <end position="40"/>
    </location>
</feature>